<proteinExistence type="predicted"/>
<dbReference type="EMBL" id="CAJJDN010000093">
    <property type="protein sequence ID" value="CAD8109115.1"/>
    <property type="molecule type" value="Genomic_DNA"/>
</dbReference>
<dbReference type="Pfam" id="PF13948">
    <property type="entry name" value="DUF4215"/>
    <property type="match status" value="2"/>
</dbReference>
<keyword evidence="1" id="KW-0732">Signal</keyword>
<dbReference type="InterPro" id="IPR011936">
    <property type="entry name" value="Myxo_disulph_rpt"/>
</dbReference>
<dbReference type="AlphaFoldDB" id="A0A8S1Q1I7"/>
<reference evidence="4" key="1">
    <citation type="submission" date="2021-01" db="EMBL/GenBank/DDBJ databases">
        <authorList>
            <consortium name="Genoscope - CEA"/>
            <person name="William W."/>
        </authorList>
    </citation>
    <scope>NUCLEOTIDE SEQUENCE</scope>
</reference>
<organism evidence="4 5">
    <name type="scientific">Paramecium sonneborni</name>
    <dbReference type="NCBI Taxonomy" id="65129"/>
    <lineage>
        <taxon>Eukaryota</taxon>
        <taxon>Sar</taxon>
        <taxon>Alveolata</taxon>
        <taxon>Ciliophora</taxon>
        <taxon>Intramacronucleata</taxon>
        <taxon>Oligohymenophorea</taxon>
        <taxon>Peniculida</taxon>
        <taxon>Parameciidae</taxon>
        <taxon>Paramecium</taxon>
    </lineage>
</organism>
<evidence type="ECO:0000256" key="2">
    <source>
        <dbReference type="ARBA" id="ARBA00022737"/>
    </source>
</evidence>
<sequence length="172" mass="19837">MVCQQGKCIKCMDGYQSIAGKCLEILNDGHRTGYEQCDDMNLIAEDGCFNGQFDYPRECEYCYQGQCLKCHTETNQLDLIHNQCIQLCIDEYLSNDEKCDDYIQIHFGCNEFCEICQNYMCTKCQIGYYLDKQKNSCYSISGDGIVSHNEQCDIGDYFMDQQCASCKLKCQK</sequence>
<dbReference type="OrthoDB" id="321876at2759"/>
<comment type="caution">
    <text evidence="4">The sequence shown here is derived from an EMBL/GenBank/DDBJ whole genome shotgun (WGS) entry which is preliminary data.</text>
</comment>
<keyword evidence="2" id="KW-0677">Repeat</keyword>
<keyword evidence="5" id="KW-1185">Reference proteome</keyword>
<name>A0A8S1Q1I7_9CILI</name>
<evidence type="ECO:0000313" key="5">
    <source>
        <dbReference type="Proteomes" id="UP000692954"/>
    </source>
</evidence>
<evidence type="ECO:0000256" key="1">
    <source>
        <dbReference type="ARBA" id="ARBA00022729"/>
    </source>
</evidence>
<dbReference type="Proteomes" id="UP000692954">
    <property type="component" value="Unassembled WGS sequence"/>
</dbReference>
<evidence type="ECO:0000256" key="3">
    <source>
        <dbReference type="ARBA" id="ARBA00023157"/>
    </source>
</evidence>
<dbReference type="NCBIfam" id="TIGR02232">
    <property type="entry name" value="myxo_disulf_rpt"/>
    <property type="match status" value="1"/>
</dbReference>
<evidence type="ECO:0000313" key="4">
    <source>
        <dbReference type="EMBL" id="CAD8109115.1"/>
    </source>
</evidence>
<protein>
    <submittedName>
        <fullName evidence="4">Uncharacterized protein</fullName>
    </submittedName>
</protein>
<accession>A0A8S1Q1I7</accession>
<keyword evidence="3" id="KW-1015">Disulfide bond</keyword>
<gene>
    <name evidence="4" type="ORF">PSON_ATCC_30995.1.T0930005</name>
</gene>